<dbReference type="PATRIC" id="fig|679936.5.peg.1273"/>
<dbReference type="EMBL" id="CP003179">
    <property type="protein sequence ID" value="AEW04714.1"/>
    <property type="molecule type" value="Genomic_DNA"/>
</dbReference>
<dbReference type="KEGG" id="sap:Sulac_1214"/>
<dbReference type="InterPro" id="IPR027417">
    <property type="entry name" value="P-loop_NTPase"/>
</dbReference>
<organism evidence="2 3">
    <name type="scientific">Sulfobacillus acidophilus (strain ATCC 700253 / DSM 10332 / NAL)</name>
    <dbReference type="NCBI Taxonomy" id="679936"/>
    <lineage>
        <taxon>Bacteria</taxon>
        <taxon>Bacillati</taxon>
        <taxon>Bacillota</taxon>
        <taxon>Clostridia</taxon>
        <taxon>Eubacteriales</taxon>
        <taxon>Clostridiales Family XVII. Incertae Sedis</taxon>
        <taxon>Sulfobacillus</taxon>
    </lineage>
</organism>
<protein>
    <recommendedName>
        <fullName evidence="1">Helicase HerA central domain-containing protein</fullName>
    </recommendedName>
</protein>
<dbReference type="HOGENOM" id="CLU_437369_0_0_9"/>
<name>G8TV74_SULAD</name>
<reference evidence="2 3" key="2">
    <citation type="journal article" date="2012" name="Stand. Genomic Sci.">
        <title>Complete genome sequence of the moderately thermophilic mineral-sulfide-oxidizing firmicute Sulfobacillus acidophilus type strain (NAL(T)).</title>
        <authorList>
            <person name="Anderson I."/>
            <person name="Chertkov O."/>
            <person name="Chen A."/>
            <person name="Saunders E."/>
            <person name="Lapidus A."/>
            <person name="Nolan M."/>
            <person name="Lucas S."/>
            <person name="Hammon N."/>
            <person name="Deshpande S."/>
            <person name="Cheng J.F."/>
            <person name="Han C."/>
            <person name="Tapia R."/>
            <person name="Goodwin L.A."/>
            <person name="Pitluck S."/>
            <person name="Liolios K."/>
            <person name="Pagani I."/>
            <person name="Ivanova N."/>
            <person name="Mikhailova N."/>
            <person name="Pati A."/>
            <person name="Palaniappan K."/>
            <person name="Land M."/>
            <person name="Pan C."/>
            <person name="Rohde M."/>
            <person name="Pukall R."/>
            <person name="Goker M."/>
            <person name="Detter J.C."/>
            <person name="Woyke T."/>
            <person name="Bristow J."/>
            <person name="Eisen J.A."/>
            <person name="Markowitz V."/>
            <person name="Hugenholtz P."/>
            <person name="Kyrpides N.C."/>
            <person name="Klenk H.P."/>
            <person name="Mavromatis K."/>
        </authorList>
    </citation>
    <scope>NUCLEOTIDE SEQUENCE [LARGE SCALE GENOMIC DNA]</scope>
    <source>
        <strain evidence="3">ATCC 700253 / DSM 10332 / NAL</strain>
    </source>
</reference>
<keyword evidence="3" id="KW-1185">Reference proteome</keyword>
<gene>
    <name evidence="2" type="ordered locus">Sulac_1214</name>
</gene>
<accession>G8TV74</accession>
<evidence type="ECO:0000313" key="3">
    <source>
        <dbReference type="Proteomes" id="UP000005439"/>
    </source>
</evidence>
<proteinExistence type="predicted"/>
<evidence type="ECO:0000259" key="1">
    <source>
        <dbReference type="Pfam" id="PF01935"/>
    </source>
</evidence>
<feature type="domain" description="Helicase HerA central" evidence="1">
    <location>
        <begin position="272"/>
        <end position="313"/>
    </location>
</feature>
<dbReference type="STRING" id="679936.Sulac_1214"/>
<sequence>MINQWSRIRRPANPDAQPGALDHWYETARAIQLHASNDGMGVAHQAFVVTDWPPSSTTDYFPTLQMPLHQGQWPTVHWMWAATPSRLDLDESLAKKIRRLELMLTLNRNDTLGPRRDEYQAYQGLIALRNLLLETGGPLVDIQTIIIVTSPPEWLASDVQELRARWQAYGIHTRLLDADQLPALLRTFQGPQAAPLVDTPRSWMQRLRHWIFPPAQQWEPRTVLPHRASQWMWPGWGQVGDPPSAVYVGHTPQHQPVFVDFRRTAQSDAANVLVAGATGSGKSFWMKTLVQGLLDNGFRIIIFDVDGEYRALCHAVHGTWIDVSADGGGAYPDPLTIPDAYDPTDTPEHRWRSMLGNVSRLLGILGQLTESELAAVERSVVRAWATYNVTVENSASWPRTVDDPHPTMEDVWHQLDRARPTDVDAGAAADKLWRAVWGSQSLLFQGRRLPWTVPTTPLTVWYLGNLARTEQTMPPDMAARYALVLTVTWGWLRHWKRQREWSVVAVDEAQRIIPQPVLGASLVDLASTIRKWNGVLLAATNTLDPLREGIGAQLWDHTPVKALLKMENNHIQAFAPGLHMPPGVQHQWENLPENQVLLRTVEGNWAVVEAVVPPGEEQLYRTRGG</sequence>
<dbReference type="Gene3D" id="3.40.50.300">
    <property type="entry name" value="P-loop containing nucleotide triphosphate hydrolases"/>
    <property type="match status" value="2"/>
</dbReference>
<dbReference type="Proteomes" id="UP000005439">
    <property type="component" value="Chromosome"/>
</dbReference>
<dbReference type="SUPFAM" id="SSF52540">
    <property type="entry name" value="P-loop containing nucleoside triphosphate hydrolases"/>
    <property type="match status" value="1"/>
</dbReference>
<dbReference type="Pfam" id="PF01935">
    <property type="entry name" value="DUF87"/>
    <property type="match status" value="1"/>
</dbReference>
<dbReference type="InterPro" id="IPR002789">
    <property type="entry name" value="HerA_central"/>
</dbReference>
<dbReference type="AlphaFoldDB" id="G8TV74"/>
<evidence type="ECO:0000313" key="2">
    <source>
        <dbReference type="EMBL" id="AEW04714.1"/>
    </source>
</evidence>
<reference evidence="3" key="1">
    <citation type="submission" date="2011-12" db="EMBL/GenBank/DDBJ databases">
        <title>The complete genome of chromosome of Sulfobacillus acidophilus DSM 10332.</title>
        <authorList>
            <person name="Lucas S."/>
            <person name="Han J."/>
            <person name="Lapidus A."/>
            <person name="Bruce D."/>
            <person name="Goodwin L."/>
            <person name="Pitluck S."/>
            <person name="Peters L."/>
            <person name="Kyrpides N."/>
            <person name="Mavromatis K."/>
            <person name="Ivanova N."/>
            <person name="Mikhailova N."/>
            <person name="Chertkov O."/>
            <person name="Saunders E."/>
            <person name="Detter J.C."/>
            <person name="Tapia R."/>
            <person name="Han C."/>
            <person name="Land M."/>
            <person name="Hauser L."/>
            <person name="Markowitz V."/>
            <person name="Cheng J.-F."/>
            <person name="Hugenholtz P."/>
            <person name="Woyke T."/>
            <person name="Wu D."/>
            <person name="Pukall R."/>
            <person name="Gehrich-Schroeter G."/>
            <person name="Schneider S."/>
            <person name="Klenk H.-P."/>
            <person name="Eisen J.A."/>
        </authorList>
    </citation>
    <scope>NUCLEOTIDE SEQUENCE [LARGE SCALE GENOMIC DNA]</scope>
    <source>
        <strain evidence="3">ATCC 700253 / DSM 10332 / NAL</strain>
    </source>
</reference>